<proteinExistence type="predicted"/>
<dbReference type="OrthoDB" id="5959416at2"/>
<dbReference type="RefSeq" id="WP_126535715.1">
    <property type="nucleotide sequence ID" value="NZ_AP018560.1"/>
</dbReference>
<keyword evidence="3" id="KW-1185">Reference proteome</keyword>
<name>A0A2Z6E1G9_9GAMM</name>
<feature type="transmembrane region" description="Helical" evidence="1">
    <location>
        <begin position="48"/>
        <end position="69"/>
    </location>
</feature>
<sequence>MRAALIVIGIILLVAGIWVTVGHGSYQQTDTKAQIGSVKIEATEDHAIPRWVGIAGIVVGGVLAVAGFARKG</sequence>
<reference evidence="3" key="2">
    <citation type="submission" date="2018-06" db="EMBL/GenBank/DDBJ databases">
        <title>Genome sequence of Rhodanobacteraceae bacterium strain Dysh456.</title>
        <authorList>
            <person name="Fukui M."/>
        </authorList>
    </citation>
    <scope>NUCLEOTIDE SEQUENCE [LARGE SCALE GENOMIC DNA]</scope>
    <source>
        <strain evidence="3">Dysh456</strain>
    </source>
</reference>
<keyword evidence="1" id="KW-0472">Membrane</keyword>
<organism evidence="2 3">
    <name type="scientific">Aerosticca soli</name>
    <dbReference type="NCBI Taxonomy" id="2010829"/>
    <lineage>
        <taxon>Bacteria</taxon>
        <taxon>Pseudomonadati</taxon>
        <taxon>Pseudomonadota</taxon>
        <taxon>Gammaproteobacteria</taxon>
        <taxon>Lysobacterales</taxon>
        <taxon>Rhodanobacteraceae</taxon>
        <taxon>Aerosticca</taxon>
    </lineage>
</organism>
<keyword evidence="1" id="KW-0812">Transmembrane</keyword>
<evidence type="ECO:0000256" key="1">
    <source>
        <dbReference type="SAM" id="Phobius"/>
    </source>
</evidence>
<protein>
    <submittedName>
        <fullName evidence="2">Uncharacterized protein</fullName>
    </submittedName>
</protein>
<accession>A0A2Z6E1G9</accession>
<evidence type="ECO:0000313" key="3">
    <source>
        <dbReference type="Proteomes" id="UP000270530"/>
    </source>
</evidence>
<evidence type="ECO:0000313" key="2">
    <source>
        <dbReference type="EMBL" id="BBD78823.1"/>
    </source>
</evidence>
<reference evidence="3" key="1">
    <citation type="submission" date="2018-04" db="EMBL/GenBank/DDBJ databases">
        <authorList>
            <person name="Watanabe M."/>
            <person name="Kojima H."/>
        </authorList>
    </citation>
    <scope>NUCLEOTIDE SEQUENCE [LARGE SCALE GENOMIC DNA]</scope>
    <source>
        <strain evidence="3">Dysh456</strain>
    </source>
</reference>
<dbReference type="AlphaFoldDB" id="A0A2Z6E1G9"/>
<dbReference type="KEGG" id="rbd:ALSL_0149"/>
<dbReference type="EMBL" id="AP018560">
    <property type="protein sequence ID" value="BBD78823.1"/>
    <property type="molecule type" value="Genomic_DNA"/>
</dbReference>
<keyword evidence="1" id="KW-1133">Transmembrane helix</keyword>
<gene>
    <name evidence="2" type="ORF">ALSL_0149</name>
</gene>
<dbReference type="Proteomes" id="UP000270530">
    <property type="component" value="Chromosome"/>
</dbReference>